<evidence type="ECO:0000256" key="1">
    <source>
        <dbReference type="SAM" id="MobiDB-lite"/>
    </source>
</evidence>
<organism evidence="2 3">
    <name type="scientific">Salix udensis</name>
    <dbReference type="NCBI Taxonomy" id="889485"/>
    <lineage>
        <taxon>Eukaryota</taxon>
        <taxon>Viridiplantae</taxon>
        <taxon>Streptophyta</taxon>
        <taxon>Embryophyta</taxon>
        <taxon>Tracheophyta</taxon>
        <taxon>Spermatophyta</taxon>
        <taxon>Magnoliopsida</taxon>
        <taxon>eudicotyledons</taxon>
        <taxon>Gunneridae</taxon>
        <taxon>Pentapetalae</taxon>
        <taxon>rosids</taxon>
        <taxon>fabids</taxon>
        <taxon>Malpighiales</taxon>
        <taxon>Salicaceae</taxon>
        <taxon>Saliceae</taxon>
        <taxon>Salix</taxon>
    </lineage>
</organism>
<dbReference type="AlphaFoldDB" id="A0AAD6J7J4"/>
<feature type="region of interest" description="Disordered" evidence="1">
    <location>
        <begin position="1"/>
        <end position="34"/>
    </location>
</feature>
<sequence>MDHGVIEIPPPPAQIVSRSHDRAAKKTNRSVRARNNRSWRRWDFDHVRVHEHSLSLVSEKMRKKRNEREFQFKKRKGKGGIEREERLGIQRDVQRDDFIDEDDEGGRQGSGEGEGLEREGAAHEI</sequence>
<feature type="compositionally biased region" description="Basic and acidic residues" evidence="1">
    <location>
        <begin position="79"/>
        <end position="97"/>
    </location>
</feature>
<feature type="compositionally biased region" description="Basic residues" evidence="1">
    <location>
        <begin position="25"/>
        <end position="34"/>
    </location>
</feature>
<reference evidence="2" key="1">
    <citation type="submission" date="2022-10" db="EMBL/GenBank/DDBJ databases">
        <authorList>
            <person name="Hyden B.L."/>
            <person name="Feng K."/>
            <person name="Yates T."/>
            <person name="Jawdy S."/>
            <person name="Smart L.B."/>
            <person name="Muchero W."/>
        </authorList>
    </citation>
    <scope>NUCLEOTIDE SEQUENCE</scope>
    <source>
        <tissue evidence="2">Shoot tip</tissue>
    </source>
</reference>
<evidence type="ECO:0000313" key="3">
    <source>
        <dbReference type="Proteomes" id="UP001162972"/>
    </source>
</evidence>
<dbReference type="Proteomes" id="UP001162972">
    <property type="component" value="Unassembled WGS sequence"/>
</dbReference>
<reference evidence="2" key="2">
    <citation type="journal article" date="2023" name="Int. J. Mol. Sci.">
        <title>De Novo Assembly and Annotation of 11 Diverse Shrub Willow (Salix) Genomes Reveals Novel Gene Organization in Sex-Linked Regions.</title>
        <authorList>
            <person name="Hyden B."/>
            <person name="Feng K."/>
            <person name="Yates T.B."/>
            <person name="Jawdy S."/>
            <person name="Cereghino C."/>
            <person name="Smart L.B."/>
            <person name="Muchero W."/>
        </authorList>
    </citation>
    <scope>NUCLEOTIDE SEQUENCE</scope>
    <source>
        <tissue evidence="2">Shoot tip</tissue>
    </source>
</reference>
<gene>
    <name evidence="2" type="ORF">OIU84_029095</name>
</gene>
<feature type="compositionally biased region" description="Basic and acidic residues" evidence="1">
    <location>
        <begin position="115"/>
        <end position="125"/>
    </location>
</feature>
<dbReference type="EMBL" id="JAPFFJ010000856">
    <property type="protein sequence ID" value="KAJ6389840.1"/>
    <property type="molecule type" value="Genomic_DNA"/>
</dbReference>
<feature type="region of interest" description="Disordered" evidence="1">
    <location>
        <begin position="74"/>
        <end position="125"/>
    </location>
</feature>
<proteinExistence type="predicted"/>
<protein>
    <submittedName>
        <fullName evidence="2">Uncharacterized protein</fullName>
    </submittedName>
</protein>
<keyword evidence="3" id="KW-1185">Reference proteome</keyword>
<evidence type="ECO:0000313" key="2">
    <source>
        <dbReference type="EMBL" id="KAJ6389840.1"/>
    </source>
</evidence>
<accession>A0AAD6J7J4</accession>
<name>A0AAD6J7J4_9ROSI</name>
<comment type="caution">
    <text evidence="2">The sequence shown here is derived from an EMBL/GenBank/DDBJ whole genome shotgun (WGS) entry which is preliminary data.</text>
</comment>